<sequence>MNNRKKYFFLAALSIGLIFVLSACSNGNSAAGDEDKKMDNARRPDFGQPERPADLSGLVKSMSGNQATILKLDRPARTDSETGGQARAQAGQNGSGAASGRTGNFALGMGGGRMMAGGRPGETSAEDRSALIARMKKMSSGEVVVTIPVGIRMLKPDTSAAAGGQPSMTEASLADISADKMVRVWLDQSISDRQIAEFVMIN</sequence>
<gene>
    <name evidence="3" type="ORF">COX22_04595</name>
</gene>
<organism evidence="3 4">
    <name type="scientific">Candidatus Falkowbacteria bacterium CG23_combo_of_CG06-09_8_20_14_all_49_15</name>
    <dbReference type="NCBI Taxonomy" id="1974572"/>
    <lineage>
        <taxon>Bacteria</taxon>
        <taxon>Candidatus Falkowiibacteriota</taxon>
    </lineage>
</organism>
<evidence type="ECO:0000313" key="3">
    <source>
        <dbReference type="EMBL" id="PIP33392.1"/>
    </source>
</evidence>
<reference evidence="3 4" key="1">
    <citation type="submission" date="2017-09" db="EMBL/GenBank/DDBJ databases">
        <title>Depth-based differentiation of microbial function through sediment-hosted aquifers and enrichment of novel symbionts in the deep terrestrial subsurface.</title>
        <authorList>
            <person name="Probst A.J."/>
            <person name="Ladd B."/>
            <person name="Jarett J.K."/>
            <person name="Geller-Mcgrath D.E."/>
            <person name="Sieber C.M."/>
            <person name="Emerson J.B."/>
            <person name="Anantharaman K."/>
            <person name="Thomas B.C."/>
            <person name="Malmstrom R."/>
            <person name="Stieglmeier M."/>
            <person name="Klingl A."/>
            <person name="Woyke T."/>
            <person name="Ryan C.M."/>
            <person name="Banfield J.F."/>
        </authorList>
    </citation>
    <scope>NUCLEOTIDE SEQUENCE [LARGE SCALE GENOMIC DNA]</scope>
    <source>
        <strain evidence="3">CG23_combo_of_CG06-09_8_20_14_all_49_15</strain>
    </source>
</reference>
<feature type="compositionally biased region" description="Basic and acidic residues" evidence="1">
    <location>
        <begin position="33"/>
        <end position="45"/>
    </location>
</feature>
<dbReference type="PROSITE" id="PS51257">
    <property type="entry name" value="PROKAR_LIPOPROTEIN"/>
    <property type="match status" value="1"/>
</dbReference>
<protein>
    <submittedName>
        <fullName evidence="3">Uncharacterized protein</fullName>
    </submittedName>
</protein>
<name>A0A2G9ZJQ7_9BACT</name>
<feature type="compositionally biased region" description="Low complexity" evidence="1">
    <location>
        <begin position="83"/>
        <end position="101"/>
    </location>
</feature>
<accession>A0A2G9ZJQ7</accession>
<feature type="region of interest" description="Disordered" evidence="1">
    <location>
        <begin position="29"/>
        <end position="104"/>
    </location>
</feature>
<dbReference type="Proteomes" id="UP000230729">
    <property type="component" value="Unassembled WGS sequence"/>
</dbReference>
<dbReference type="EMBL" id="PCSD01000109">
    <property type="protein sequence ID" value="PIP33392.1"/>
    <property type="molecule type" value="Genomic_DNA"/>
</dbReference>
<proteinExistence type="predicted"/>
<comment type="caution">
    <text evidence="3">The sequence shown here is derived from an EMBL/GenBank/DDBJ whole genome shotgun (WGS) entry which is preliminary data.</text>
</comment>
<evidence type="ECO:0000313" key="4">
    <source>
        <dbReference type="Proteomes" id="UP000230729"/>
    </source>
</evidence>
<keyword evidence="2" id="KW-0732">Signal</keyword>
<evidence type="ECO:0000256" key="2">
    <source>
        <dbReference type="SAM" id="SignalP"/>
    </source>
</evidence>
<feature type="chain" id="PRO_5013822859" evidence="2">
    <location>
        <begin position="24"/>
        <end position="202"/>
    </location>
</feature>
<dbReference type="AlphaFoldDB" id="A0A2G9ZJQ7"/>
<feature type="signal peptide" evidence="2">
    <location>
        <begin position="1"/>
        <end position="23"/>
    </location>
</feature>
<evidence type="ECO:0000256" key="1">
    <source>
        <dbReference type="SAM" id="MobiDB-lite"/>
    </source>
</evidence>
<feature type="compositionally biased region" description="Basic and acidic residues" evidence="1">
    <location>
        <begin position="71"/>
        <end position="80"/>
    </location>
</feature>